<feature type="domain" description="DUF4178" evidence="3">
    <location>
        <begin position="66"/>
        <end position="199"/>
    </location>
</feature>
<feature type="transmembrane region" description="Helical" evidence="2">
    <location>
        <begin position="6"/>
        <end position="28"/>
    </location>
</feature>
<dbReference type="Pfam" id="PF13785">
    <property type="entry name" value="DUF4178"/>
    <property type="match status" value="1"/>
</dbReference>
<keyword evidence="2" id="KW-0472">Membrane</keyword>
<evidence type="ECO:0000256" key="2">
    <source>
        <dbReference type="SAM" id="Phobius"/>
    </source>
</evidence>
<sequence length="211" mass="22577">MAGGEAFLVVGLGCLAVVAGVVVAVVAVSRSRRRREAAAPAPAAASVDPFQTGDTDALRGDPRVLKPGDIVEIRTRSYAVRGSLRFTEGDWGWAEHLLDDADGTKVWMSVEEDPDLELVLWHEVPSATVTPGAPTVDFDGRRYTRDEGGRARYTGTGTTGLNPTGTVRYEDYAAPDGALLSFESYGDSGKWEVGRGEKLHRAEVLIYPQGG</sequence>
<feature type="compositionally biased region" description="Low complexity" evidence="1">
    <location>
        <begin position="38"/>
        <end position="47"/>
    </location>
</feature>
<accession>A0A6F8XUY2</accession>
<gene>
    <name evidence="4" type="ORF">Pflav_040070</name>
</gene>
<evidence type="ECO:0000259" key="3">
    <source>
        <dbReference type="Pfam" id="PF13785"/>
    </source>
</evidence>
<reference evidence="4 5" key="1">
    <citation type="submission" date="2020-03" db="EMBL/GenBank/DDBJ databases">
        <title>Whole genome shotgun sequence of Phytohabitans flavus NBRC 107702.</title>
        <authorList>
            <person name="Komaki H."/>
            <person name="Tamura T."/>
        </authorList>
    </citation>
    <scope>NUCLEOTIDE SEQUENCE [LARGE SCALE GENOMIC DNA]</scope>
    <source>
        <strain evidence="4 5">NBRC 107702</strain>
    </source>
</reference>
<dbReference type="RefSeq" id="WP_173037329.1">
    <property type="nucleotide sequence ID" value="NZ_AP022870.1"/>
</dbReference>
<dbReference type="KEGG" id="pfla:Pflav_040070"/>
<dbReference type="AlphaFoldDB" id="A0A6F8XUY2"/>
<protein>
    <recommendedName>
        <fullName evidence="3">DUF4178 domain-containing protein</fullName>
    </recommendedName>
</protein>
<feature type="region of interest" description="Disordered" evidence="1">
    <location>
        <begin position="37"/>
        <end position="61"/>
    </location>
</feature>
<keyword evidence="2" id="KW-1133">Transmembrane helix</keyword>
<keyword evidence="2" id="KW-0812">Transmembrane</keyword>
<name>A0A6F8XUY2_9ACTN</name>
<evidence type="ECO:0000313" key="5">
    <source>
        <dbReference type="Proteomes" id="UP000502508"/>
    </source>
</evidence>
<keyword evidence="5" id="KW-1185">Reference proteome</keyword>
<evidence type="ECO:0000256" key="1">
    <source>
        <dbReference type="SAM" id="MobiDB-lite"/>
    </source>
</evidence>
<organism evidence="4 5">
    <name type="scientific">Phytohabitans flavus</name>
    <dbReference type="NCBI Taxonomy" id="1076124"/>
    <lineage>
        <taxon>Bacteria</taxon>
        <taxon>Bacillati</taxon>
        <taxon>Actinomycetota</taxon>
        <taxon>Actinomycetes</taxon>
        <taxon>Micromonosporales</taxon>
        <taxon>Micromonosporaceae</taxon>
    </lineage>
</organism>
<dbReference type="EMBL" id="AP022870">
    <property type="protein sequence ID" value="BCB77597.1"/>
    <property type="molecule type" value="Genomic_DNA"/>
</dbReference>
<proteinExistence type="predicted"/>
<evidence type="ECO:0000313" key="4">
    <source>
        <dbReference type="EMBL" id="BCB77597.1"/>
    </source>
</evidence>
<dbReference type="InterPro" id="IPR025235">
    <property type="entry name" value="DUF4178"/>
</dbReference>
<reference evidence="4 5" key="2">
    <citation type="submission" date="2020-03" db="EMBL/GenBank/DDBJ databases">
        <authorList>
            <person name="Ichikawa N."/>
            <person name="Kimura A."/>
            <person name="Kitahashi Y."/>
            <person name="Uohara A."/>
        </authorList>
    </citation>
    <scope>NUCLEOTIDE SEQUENCE [LARGE SCALE GENOMIC DNA]</scope>
    <source>
        <strain evidence="4 5">NBRC 107702</strain>
    </source>
</reference>
<dbReference type="Proteomes" id="UP000502508">
    <property type="component" value="Chromosome"/>
</dbReference>